<dbReference type="Proteomes" id="UP001162060">
    <property type="component" value="Unassembled WGS sequence"/>
</dbReference>
<dbReference type="AlphaFoldDB" id="A0AAV1TVQ4"/>
<evidence type="ECO:0000313" key="1">
    <source>
        <dbReference type="EMBL" id="CAK7926509.1"/>
    </source>
</evidence>
<accession>A0AAV1TVQ4</accession>
<dbReference type="Pfam" id="PF14223">
    <property type="entry name" value="Retrotran_gag_2"/>
    <property type="match status" value="1"/>
</dbReference>
<proteinExistence type="predicted"/>
<organism evidence="1 2">
    <name type="scientific">Peronospora matthiolae</name>
    <dbReference type="NCBI Taxonomy" id="2874970"/>
    <lineage>
        <taxon>Eukaryota</taxon>
        <taxon>Sar</taxon>
        <taxon>Stramenopiles</taxon>
        <taxon>Oomycota</taxon>
        <taxon>Peronosporomycetes</taxon>
        <taxon>Peronosporales</taxon>
        <taxon>Peronosporaceae</taxon>
        <taxon>Peronospora</taxon>
    </lineage>
</organism>
<gene>
    <name evidence="1" type="ORF">PM001_LOCUS11659</name>
</gene>
<comment type="caution">
    <text evidence="1">The sequence shown here is derived from an EMBL/GenBank/DDBJ whole genome shotgun (WGS) entry which is preliminary data.</text>
</comment>
<name>A0AAV1TVQ4_9STRA</name>
<reference evidence="1" key="1">
    <citation type="submission" date="2024-01" db="EMBL/GenBank/DDBJ databases">
        <authorList>
            <person name="Webb A."/>
        </authorList>
    </citation>
    <scope>NUCLEOTIDE SEQUENCE</scope>
    <source>
        <strain evidence="1">Pm1</strain>
    </source>
</reference>
<protein>
    <submittedName>
        <fullName evidence="1">Uncharacterized protein</fullName>
    </submittedName>
</protein>
<dbReference type="EMBL" id="CAKLBY020000100">
    <property type="protein sequence ID" value="CAK7926509.1"/>
    <property type="molecule type" value="Genomic_DNA"/>
</dbReference>
<sequence>MHHCNEILNISAKLSSIDANMEDEDVSIRLLCSLHKNYEIVVLNLEMSSAELRTQDIVKVLTKEHIKRQGIKIIQVKTEEATKAFSTEREFRQCTFCGNWGTQWRSAGPSRRKTIGELDAAAMHVDAERIKVNGKATTAITTMTMIEWRLLFRWNADFW</sequence>
<evidence type="ECO:0000313" key="2">
    <source>
        <dbReference type="Proteomes" id="UP001162060"/>
    </source>
</evidence>